<evidence type="ECO:0000313" key="2">
    <source>
        <dbReference type="EMBL" id="EDN00821.1"/>
    </source>
</evidence>
<dbReference type="AlphaFoldDB" id="A6NTQ8"/>
<keyword evidence="1" id="KW-1133">Transmembrane helix</keyword>
<organism evidence="2 3">
    <name type="scientific">Pseudoflavonifractor capillosus ATCC 29799</name>
    <dbReference type="NCBI Taxonomy" id="411467"/>
    <lineage>
        <taxon>Bacteria</taxon>
        <taxon>Bacillati</taxon>
        <taxon>Bacillota</taxon>
        <taxon>Clostridia</taxon>
        <taxon>Eubacteriales</taxon>
        <taxon>Oscillospiraceae</taxon>
        <taxon>Pseudoflavonifractor</taxon>
    </lineage>
</organism>
<evidence type="ECO:0000256" key="1">
    <source>
        <dbReference type="SAM" id="Phobius"/>
    </source>
</evidence>
<keyword evidence="1" id="KW-0472">Membrane</keyword>
<protein>
    <submittedName>
        <fullName evidence="2">Uncharacterized protein</fullName>
    </submittedName>
</protein>
<gene>
    <name evidence="2" type="ORF">BACCAP_01587</name>
</gene>
<feature type="transmembrane region" description="Helical" evidence="1">
    <location>
        <begin position="12"/>
        <end position="32"/>
    </location>
</feature>
<proteinExistence type="predicted"/>
<accession>A6NTQ8</accession>
<reference evidence="2 3" key="2">
    <citation type="submission" date="2007-06" db="EMBL/GenBank/DDBJ databases">
        <title>Draft genome sequence of Pseudoflavonifractor capillosus ATCC 29799.</title>
        <authorList>
            <person name="Sudarsanam P."/>
            <person name="Ley R."/>
            <person name="Guruge J."/>
            <person name="Turnbaugh P.J."/>
            <person name="Mahowald M."/>
            <person name="Liep D."/>
            <person name="Gordon J."/>
        </authorList>
    </citation>
    <scope>NUCLEOTIDE SEQUENCE [LARGE SCALE GENOMIC DNA]</scope>
    <source>
        <strain evidence="2 3">ATCC 29799</strain>
    </source>
</reference>
<evidence type="ECO:0000313" key="3">
    <source>
        <dbReference type="Proteomes" id="UP000003639"/>
    </source>
</evidence>
<comment type="caution">
    <text evidence="2">The sequence shown here is derived from an EMBL/GenBank/DDBJ whole genome shotgun (WGS) entry which is preliminary data.</text>
</comment>
<reference evidence="2 3" key="1">
    <citation type="submission" date="2007-04" db="EMBL/GenBank/DDBJ databases">
        <authorList>
            <person name="Fulton L."/>
            <person name="Clifton S."/>
            <person name="Fulton B."/>
            <person name="Xu J."/>
            <person name="Minx P."/>
            <person name="Pepin K.H."/>
            <person name="Johnson M."/>
            <person name="Thiruvilangam P."/>
            <person name="Bhonagiri V."/>
            <person name="Nash W.E."/>
            <person name="Mardis E.R."/>
            <person name="Wilson R.K."/>
        </authorList>
    </citation>
    <scope>NUCLEOTIDE SEQUENCE [LARGE SCALE GENOMIC DNA]</scope>
    <source>
        <strain evidence="2 3">ATCC 29799</strain>
    </source>
</reference>
<name>A6NTQ8_9FIRM</name>
<keyword evidence="1" id="KW-0812">Transmembrane</keyword>
<dbReference type="EMBL" id="AAXG02000010">
    <property type="protein sequence ID" value="EDN00821.1"/>
    <property type="molecule type" value="Genomic_DNA"/>
</dbReference>
<dbReference type="Proteomes" id="UP000003639">
    <property type="component" value="Unassembled WGS sequence"/>
</dbReference>
<dbReference type="STRING" id="411467.BACCAP_01587"/>
<sequence length="62" mass="6814">MTFSEPFSTLRIAQFITGFFHNMTILPLNFLLRSLLSAQIPVCCVSTMPGKTMLPWGPPGGV</sequence>
<keyword evidence="3" id="KW-1185">Reference proteome</keyword>